<feature type="domain" description="PAS" evidence="10">
    <location>
        <begin position="1110"/>
        <end position="1150"/>
    </location>
</feature>
<protein>
    <recommendedName>
        <fullName evidence="9">Phosphodiesterase</fullName>
        <ecNumber evidence="9">3.1.4.-</ecNumber>
    </recommendedName>
</protein>
<evidence type="ECO:0000256" key="5">
    <source>
        <dbReference type="ARBA" id="ARBA00022801"/>
    </source>
</evidence>
<accession>A0AAU9KKB4</accession>
<keyword evidence="13" id="KW-1185">Reference proteome</keyword>
<keyword evidence="6" id="KW-0114">cAMP</keyword>
<evidence type="ECO:0000256" key="6">
    <source>
        <dbReference type="ARBA" id="ARBA00023149"/>
    </source>
</evidence>
<dbReference type="SMART" id="SM00065">
    <property type="entry name" value="GAF"/>
    <property type="match status" value="2"/>
</dbReference>
<dbReference type="PROSITE" id="PS00126">
    <property type="entry name" value="PDEASE_I_1"/>
    <property type="match status" value="1"/>
</dbReference>
<feature type="binding site" evidence="8">
    <location>
        <position position="1462"/>
    </location>
    <ligand>
        <name>Zn(2+)</name>
        <dbReference type="ChEBI" id="CHEBI:29105"/>
        <label>2</label>
    </ligand>
</feature>
<dbReference type="InterPro" id="IPR036971">
    <property type="entry name" value="PDEase_catalytic_dom_sf"/>
</dbReference>
<comment type="caution">
    <text evidence="12">The sequence shown here is derived from an EMBL/GenBank/DDBJ whole genome shotgun (WGS) entry which is preliminary data.</text>
</comment>
<evidence type="ECO:0000256" key="9">
    <source>
        <dbReference type="RuleBase" id="RU363067"/>
    </source>
</evidence>
<comment type="pathway">
    <text evidence="1">Purine metabolism; 3',5'-cyclic AMP degradation; AMP from 3',5'-cyclic AMP: step 1/1.</text>
</comment>
<dbReference type="Pfam" id="PF01590">
    <property type="entry name" value="GAF"/>
    <property type="match status" value="3"/>
</dbReference>
<dbReference type="InterPro" id="IPR000014">
    <property type="entry name" value="PAS"/>
</dbReference>
<evidence type="ECO:0000256" key="3">
    <source>
        <dbReference type="ARBA" id="ARBA00022535"/>
    </source>
</evidence>
<dbReference type="GO" id="GO:0007165">
    <property type="term" value="P:signal transduction"/>
    <property type="evidence" value="ECO:0007669"/>
    <property type="project" value="InterPro"/>
</dbReference>
<keyword evidence="3" id="KW-0140">cGMP</keyword>
<feature type="binding site" evidence="8">
    <location>
        <position position="1462"/>
    </location>
    <ligand>
        <name>Zn(2+)</name>
        <dbReference type="ChEBI" id="CHEBI:29105"/>
        <label>1</label>
    </ligand>
</feature>
<dbReference type="PROSITE" id="PS50112">
    <property type="entry name" value="PAS"/>
    <property type="match status" value="1"/>
</dbReference>
<evidence type="ECO:0000256" key="1">
    <source>
        <dbReference type="ARBA" id="ARBA00004703"/>
    </source>
</evidence>
<dbReference type="InterPro" id="IPR023174">
    <property type="entry name" value="PDEase_CS"/>
</dbReference>
<dbReference type="SMART" id="SM00471">
    <property type="entry name" value="HDc"/>
    <property type="match status" value="1"/>
</dbReference>
<evidence type="ECO:0000256" key="7">
    <source>
        <dbReference type="PIRSR" id="PIRSR623088-1"/>
    </source>
</evidence>
<dbReference type="SUPFAM" id="SSF109604">
    <property type="entry name" value="HD-domain/PDEase-like"/>
    <property type="match status" value="1"/>
</dbReference>
<dbReference type="InterPro" id="IPR003607">
    <property type="entry name" value="HD/PDEase_dom"/>
</dbReference>
<dbReference type="Gene3D" id="1.10.1300.10">
    <property type="entry name" value="3'5'-cyclic nucleotide phosphodiesterase, catalytic domain"/>
    <property type="match status" value="1"/>
</dbReference>
<evidence type="ECO:0000313" key="13">
    <source>
        <dbReference type="Proteomes" id="UP001162131"/>
    </source>
</evidence>
<dbReference type="SUPFAM" id="SSF55781">
    <property type="entry name" value="GAF domain-like"/>
    <property type="match status" value="5"/>
</dbReference>
<evidence type="ECO:0000313" key="12">
    <source>
        <dbReference type="EMBL" id="CAG9334499.1"/>
    </source>
</evidence>
<evidence type="ECO:0000256" key="8">
    <source>
        <dbReference type="PIRSR" id="PIRSR623088-3"/>
    </source>
</evidence>
<proteinExistence type="inferred from homology"/>
<comment type="cofactor">
    <cofactor evidence="9">
        <name>a divalent metal cation</name>
        <dbReference type="ChEBI" id="CHEBI:60240"/>
    </cofactor>
    <text evidence="9">Binds 2 divalent metal cations per subunit. Site 1 may preferentially bind zinc ions, while site 2 has a preference for magnesium and/or manganese ions.</text>
</comment>
<dbReference type="CDD" id="cd00077">
    <property type="entry name" value="HDc"/>
    <property type="match status" value="1"/>
</dbReference>
<dbReference type="Proteomes" id="UP001162131">
    <property type="component" value="Unassembled WGS sequence"/>
</dbReference>
<dbReference type="EMBL" id="CAJZBQ010000058">
    <property type="protein sequence ID" value="CAG9334499.1"/>
    <property type="molecule type" value="Genomic_DNA"/>
</dbReference>
<dbReference type="PANTHER" id="PTHR11347">
    <property type="entry name" value="CYCLIC NUCLEOTIDE PHOSPHODIESTERASE"/>
    <property type="match status" value="1"/>
</dbReference>
<dbReference type="InterPro" id="IPR023088">
    <property type="entry name" value="PDEase"/>
</dbReference>
<dbReference type="Pfam" id="PF00233">
    <property type="entry name" value="PDEase_I"/>
    <property type="match status" value="1"/>
</dbReference>
<dbReference type="GO" id="GO:0004114">
    <property type="term" value="F:3',5'-cyclic-nucleotide phosphodiesterase activity"/>
    <property type="evidence" value="ECO:0007669"/>
    <property type="project" value="InterPro"/>
</dbReference>
<feature type="active site" description="Proton donor" evidence="7">
    <location>
        <position position="1421"/>
    </location>
</feature>
<dbReference type="InterPro" id="IPR029016">
    <property type="entry name" value="GAF-like_dom_sf"/>
</dbReference>
<comment type="similarity">
    <text evidence="2">Belongs to the cyclic nucleotide phosphodiesterase family. PDE8 subfamily.</text>
</comment>
<keyword evidence="5 9" id="KW-0378">Hydrolase</keyword>
<keyword evidence="4 8" id="KW-0479">Metal-binding</keyword>
<evidence type="ECO:0000259" key="10">
    <source>
        <dbReference type="PROSITE" id="PS50112"/>
    </source>
</evidence>
<organism evidence="12 13">
    <name type="scientific">Blepharisma stoltei</name>
    <dbReference type="NCBI Taxonomy" id="1481888"/>
    <lineage>
        <taxon>Eukaryota</taxon>
        <taxon>Sar</taxon>
        <taxon>Alveolata</taxon>
        <taxon>Ciliophora</taxon>
        <taxon>Postciliodesmatophora</taxon>
        <taxon>Heterotrichea</taxon>
        <taxon>Heterotrichida</taxon>
        <taxon>Blepharismidae</taxon>
        <taxon>Blepharisma</taxon>
    </lineage>
</organism>
<evidence type="ECO:0000259" key="11">
    <source>
        <dbReference type="PROSITE" id="PS51845"/>
    </source>
</evidence>
<feature type="binding site" evidence="8">
    <location>
        <position position="1425"/>
    </location>
    <ligand>
        <name>Zn(2+)</name>
        <dbReference type="ChEBI" id="CHEBI:29105"/>
        <label>1</label>
    </ligand>
</feature>
<sequence>MNNSIEFLSSEFQQKNLLLPAGSGDIILFIAKSLSKLFSISQITYKNLEQNLIKSCKILTNASWIEVLIKDQNKLRVLGDKQQKEFFEINSNSLPGFVAENKLFQIINNPQSSPFYSSFGDKLLPFSREHECFAEPSSVCAIPVFSGSEELMGVVILYNKLNHKMEKAQFVHNDVLIVQSSALLLFELFNYSKFFNKLQQSNTQLLSNEEENMQISQLSSQLTRRKNLLARAKELIKTENVITDEMIKLLSDCMKAQATVLYLNVSQELEPVFVYGTNNEQEQVSIIKSQTSKFAGFTEKKVLNIPDLSADPLWGDRPLLFHSLLSCPILDINKQTMGVIEFFRNTPFTELEERYGESLMRTLRKIPHSKWNLMSSLNEWSSNSYRDINIKVKSLYCFSLDPEHLYDYSHLFDQIRKSFRKLISYDSCTIYIADQKKMILWTKKFGSPETVVAPIIIDSLIGHTYFSKRAIVLPAEEPLAISDMQVYKQKNVLCFPMQSNLVDYPVIGLLLFIRSNQNFQQSDIETVNHFSVRLAKTFENIYVNSFHIDSMKPLDQDEKFQIIEQSSSASSETKRINILSSAHRSGNEDRDITTIWKSSVAIDFLLQVDLIPKQKLDRLAKFRAIIEQSGNPIVAFAKNLGIVIPCQQSAFFLKETTDDQLFNITNESLYKSAGFINICISNNQTIVHREGAYKHPHFDSHIDSLGAIDSIESIMSIPISNFYGGVDGVISFVNSPDRFPVEDMFLAQYISLIPREILQAKDGSIANWQQILREGRRHKMLQQWYKQVFTVANAAQYKQVLAKDILQRIAGENTLDMLVKSSLQIMCALTNSEFSRIIVKDGWEYSQYTTEGRTVLLIDEHQECIFQRILETQSPMSCGRNDSRENSMFVPYSSDGKTIIIELWNKKDESLSLPCNYSREDEIIVGTLGKVVANALYSSSANNSETLSNLRQTLRNYTFNMNTQPFISTIRNAAQRLLGCDRGTVFIREGKSLIVKAQGIEQEIPVGFSCPIGKGIVGYVAQTGVTENIKDVYQDQRFNKEVDMITGYKTSNMLCMPVLDSQGEVIAALQMINKKQGHFDKSDEETLEIFSEMVSTVMQNWNLFQKTIEERTRLMNILNSIGNYILVLNSDGKLDYANKSFEGIFGVSEKVAKITYYASWLKYNRQLVIDVTNIYQFPNKRIHRNSQRILAMPMHKSTSIPNFKTYNFAVESKYQIFNYTLAALQDFSTLEAAGVIIILEDATAIEELNSKFKAMQSQLMALTNPVQTETSLQRCINKLSLISGELEQSSEISSQLQEIISTLKRGNLNRAEVKLPLELKSLESELKGRLKEYAEFSQPNSIREPFKLRKSISDENSGMLGVPMESLRSWTLNSFEIEDHFKYVKAMLIDFDLMKQFQIKASRLKSFYNRVKENYPANPFHNFFHAFSVMHSCYLVLRNTKAEETFNNSEILAMLVSSVCHDLGHTGHNNAFEVNSSSEYAISYNDKSVLENFHSASTFRILRDHSCNIFENLPHDLYRSVRKLMIECILGTDMIRHFTMISNMTARFKDLEDHPLGTLEDDIEKLAAFIVHTADLAHPSKDFTQYSRFSRLVCEEFTHQYNEEVQNGLPTHEFMKGLDEPKAYFKNELGFLTVIVKPLWECLGLWLSPGIDQCLINLNENIRKYQQKSQELLG</sequence>
<dbReference type="GO" id="GO:0046872">
    <property type="term" value="F:metal ion binding"/>
    <property type="evidence" value="ECO:0007669"/>
    <property type="project" value="UniProtKB-KW"/>
</dbReference>
<dbReference type="Gene3D" id="3.30.450.40">
    <property type="match status" value="5"/>
</dbReference>
<feature type="binding site" evidence="8">
    <location>
        <position position="1461"/>
    </location>
    <ligand>
        <name>Zn(2+)</name>
        <dbReference type="ChEBI" id="CHEBI:29105"/>
        <label>1</label>
    </ligand>
</feature>
<dbReference type="PRINTS" id="PR00387">
    <property type="entry name" value="PDIESTERASE1"/>
</dbReference>
<feature type="binding site" evidence="8">
    <location>
        <position position="1575"/>
    </location>
    <ligand>
        <name>Zn(2+)</name>
        <dbReference type="ChEBI" id="CHEBI:29105"/>
        <label>1</label>
    </ligand>
</feature>
<dbReference type="InterPro" id="IPR002073">
    <property type="entry name" value="PDEase_catalytic_dom"/>
</dbReference>
<gene>
    <name evidence="12" type="ORF">BSTOLATCC_MIC61113</name>
</gene>
<dbReference type="InterPro" id="IPR003018">
    <property type="entry name" value="GAF"/>
</dbReference>
<feature type="domain" description="PDEase" evidence="11">
    <location>
        <begin position="1340"/>
        <end position="1672"/>
    </location>
</feature>
<evidence type="ECO:0000256" key="2">
    <source>
        <dbReference type="ARBA" id="ARBA00006437"/>
    </source>
</evidence>
<evidence type="ECO:0000256" key="4">
    <source>
        <dbReference type="ARBA" id="ARBA00022723"/>
    </source>
</evidence>
<dbReference type="EC" id="3.1.4.-" evidence="9"/>
<dbReference type="PROSITE" id="PS51845">
    <property type="entry name" value="PDEASE_I_2"/>
    <property type="match status" value="1"/>
</dbReference>
<name>A0AAU9KKB4_9CILI</name>
<reference evidence="12" key="1">
    <citation type="submission" date="2021-09" db="EMBL/GenBank/DDBJ databases">
        <authorList>
            <consortium name="AG Swart"/>
            <person name="Singh M."/>
            <person name="Singh A."/>
            <person name="Seah K."/>
            <person name="Emmerich C."/>
        </authorList>
    </citation>
    <scope>NUCLEOTIDE SEQUENCE</scope>
    <source>
        <strain evidence="12">ATCC30299</strain>
    </source>
</reference>